<gene>
    <name evidence="1" type="ORF">MNY70_18500</name>
</gene>
<accession>A0ACD3YEB4</accession>
<evidence type="ECO:0000313" key="2">
    <source>
        <dbReference type="Proteomes" id="UP000829420"/>
    </source>
</evidence>
<dbReference type="EMBL" id="CP093257">
    <property type="protein sequence ID" value="UNH40956.1"/>
    <property type="molecule type" value="Genomic_DNA"/>
</dbReference>
<geneLocation type="plasmid" evidence="1 2">
    <name>pW1-b</name>
</geneLocation>
<evidence type="ECO:0000313" key="1">
    <source>
        <dbReference type="EMBL" id="UNH40956.1"/>
    </source>
</evidence>
<keyword evidence="1" id="KW-0614">Plasmid</keyword>
<organism evidence="1 2">
    <name type="scientific">Moellerella wisconsensis</name>
    <dbReference type="NCBI Taxonomy" id="158849"/>
    <lineage>
        <taxon>Bacteria</taxon>
        <taxon>Pseudomonadati</taxon>
        <taxon>Pseudomonadota</taxon>
        <taxon>Gammaproteobacteria</taxon>
        <taxon>Enterobacterales</taxon>
        <taxon>Morganellaceae</taxon>
        <taxon>Moellerella</taxon>
    </lineage>
</organism>
<keyword evidence="2" id="KW-1185">Reference proteome</keyword>
<protein>
    <submittedName>
        <fullName evidence="1">Nucleoside triphosphate pyrophosphohydrolase family protein</fullName>
    </submittedName>
</protein>
<reference evidence="1" key="1">
    <citation type="submission" date="2022-03" db="EMBL/GenBank/DDBJ databases">
        <title>ESBL-producing Moellerella wisconsensis and Escherichia marmotae isolated from wild game meat.</title>
        <authorList>
            <person name="Biggel M."/>
        </authorList>
    </citation>
    <scope>NUCLEOTIDE SEQUENCE</scope>
    <source>
        <strain evidence="1">W1</strain>
    </source>
</reference>
<sequence>MINTMNSLSLKAVNAPSLQKNKYITSLHTLVKEFHQVFDHPIDSKNITPELLRLRASLIREEAKEGEAAWNDEDEIELLDAIGDTVYVLVGTLVSFDNSMSRVLSLKHGDLENPTVYTKAISNLYSSFSSDLEQSFEMAMATADGLDEIAGDLEKGRLEIAENALSLLPYFISDCLSMFNYTLEMAGVSLIEVVSAIHESNMTKLWASNAEERQKQIEECKYERESLAFRPCLSRDGMIGYRLADGKILKSPSYTPVDLSVFADQLSY</sequence>
<name>A0ACD3YEB4_9GAMM</name>
<proteinExistence type="predicted"/>
<dbReference type="Proteomes" id="UP000829420">
    <property type="component" value="Plasmid pW1-b"/>
</dbReference>